<evidence type="ECO:0000313" key="2">
    <source>
        <dbReference type="EMBL" id="KDR80197.1"/>
    </source>
</evidence>
<proteinExistence type="predicted"/>
<dbReference type="AlphaFoldDB" id="A0A067TCW1"/>
<protein>
    <recommendedName>
        <fullName evidence="1">DUF6699 domain-containing protein</fullName>
    </recommendedName>
</protein>
<dbReference type="EMBL" id="KL142372">
    <property type="protein sequence ID" value="KDR80197.1"/>
    <property type="molecule type" value="Genomic_DNA"/>
</dbReference>
<dbReference type="Proteomes" id="UP000027222">
    <property type="component" value="Unassembled WGS sequence"/>
</dbReference>
<dbReference type="InterPro" id="IPR046522">
    <property type="entry name" value="DUF6699"/>
</dbReference>
<evidence type="ECO:0000313" key="3">
    <source>
        <dbReference type="Proteomes" id="UP000027222"/>
    </source>
</evidence>
<dbReference type="Pfam" id="PF20415">
    <property type="entry name" value="DUF6699"/>
    <property type="match status" value="1"/>
</dbReference>
<dbReference type="STRING" id="685588.A0A067TCW1"/>
<feature type="domain" description="DUF6699" evidence="1">
    <location>
        <begin position="25"/>
        <end position="156"/>
    </location>
</feature>
<dbReference type="HOGENOM" id="CLU_085813_2_0_1"/>
<dbReference type="OrthoDB" id="3144234at2759"/>
<gene>
    <name evidence="2" type="ORF">GALMADRAFT_223086</name>
</gene>
<reference evidence="3" key="1">
    <citation type="journal article" date="2014" name="Proc. Natl. Acad. Sci. U.S.A.">
        <title>Extensive sampling of basidiomycete genomes demonstrates inadequacy of the white-rot/brown-rot paradigm for wood decay fungi.</title>
        <authorList>
            <person name="Riley R."/>
            <person name="Salamov A.A."/>
            <person name="Brown D.W."/>
            <person name="Nagy L.G."/>
            <person name="Floudas D."/>
            <person name="Held B.W."/>
            <person name="Levasseur A."/>
            <person name="Lombard V."/>
            <person name="Morin E."/>
            <person name="Otillar R."/>
            <person name="Lindquist E.A."/>
            <person name="Sun H."/>
            <person name="LaButti K.M."/>
            <person name="Schmutz J."/>
            <person name="Jabbour D."/>
            <person name="Luo H."/>
            <person name="Baker S.E."/>
            <person name="Pisabarro A.G."/>
            <person name="Walton J.D."/>
            <person name="Blanchette R.A."/>
            <person name="Henrissat B."/>
            <person name="Martin F."/>
            <person name="Cullen D."/>
            <person name="Hibbett D.S."/>
            <person name="Grigoriev I.V."/>
        </authorList>
    </citation>
    <scope>NUCLEOTIDE SEQUENCE [LARGE SCALE GENOMIC DNA]</scope>
    <source>
        <strain evidence="3">CBS 339.88</strain>
    </source>
</reference>
<accession>A0A067TCW1</accession>
<sequence length="173" mass="19735">MTDFTVHPILSYSQHAVVPGHYCHIIWDLRESPDVARLALDLETSPSPLDLSEFATTPPVPLLHVVCDIFPGHWPIRSSRLEGVTVGDVLRSIHSVLMKRISHEEWDRLSSKQQERIQAIFENRCNRAVNRDECRSHGVIRVDCLIQHTWFAGLSASFEMDSTCILTLRRPSL</sequence>
<evidence type="ECO:0000259" key="1">
    <source>
        <dbReference type="Pfam" id="PF20415"/>
    </source>
</evidence>
<name>A0A067TCW1_GALM3</name>
<organism evidence="2 3">
    <name type="scientific">Galerina marginata (strain CBS 339.88)</name>
    <dbReference type="NCBI Taxonomy" id="685588"/>
    <lineage>
        <taxon>Eukaryota</taxon>
        <taxon>Fungi</taxon>
        <taxon>Dikarya</taxon>
        <taxon>Basidiomycota</taxon>
        <taxon>Agaricomycotina</taxon>
        <taxon>Agaricomycetes</taxon>
        <taxon>Agaricomycetidae</taxon>
        <taxon>Agaricales</taxon>
        <taxon>Agaricineae</taxon>
        <taxon>Strophariaceae</taxon>
        <taxon>Galerina</taxon>
    </lineage>
</organism>
<keyword evidence="3" id="KW-1185">Reference proteome</keyword>